<protein>
    <submittedName>
        <fullName evidence="2">Uncharacterized protein</fullName>
    </submittedName>
</protein>
<keyword evidence="1" id="KW-0472">Membrane</keyword>
<dbReference type="AlphaFoldDB" id="U2CB33"/>
<evidence type="ECO:0000313" key="3">
    <source>
        <dbReference type="Proteomes" id="UP000016496"/>
    </source>
</evidence>
<dbReference type="Proteomes" id="UP000016496">
    <property type="component" value="Unassembled WGS sequence"/>
</dbReference>
<accession>U2CB33</accession>
<organism evidence="2 3">
    <name type="scientific">Bacteroides pyogenes F0041</name>
    <dbReference type="NCBI Taxonomy" id="1321819"/>
    <lineage>
        <taxon>Bacteria</taxon>
        <taxon>Pseudomonadati</taxon>
        <taxon>Bacteroidota</taxon>
        <taxon>Bacteroidia</taxon>
        <taxon>Bacteroidales</taxon>
        <taxon>Bacteroidaceae</taxon>
        <taxon>Bacteroides</taxon>
    </lineage>
</organism>
<keyword evidence="1" id="KW-0812">Transmembrane</keyword>
<keyword evidence="1" id="KW-1133">Transmembrane helix</keyword>
<evidence type="ECO:0000256" key="1">
    <source>
        <dbReference type="SAM" id="Phobius"/>
    </source>
</evidence>
<gene>
    <name evidence="2" type="ORF">HMPREF1981_02911</name>
</gene>
<feature type="transmembrane region" description="Helical" evidence="1">
    <location>
        <begin position="32"/>
        <end position="53"/>
    </location>
</feature>
<reference evidence="2 3" key="1">
    <citation type="submission" date="2013-08" db="EMBL/GenBank/DDBJ databases">
        <authorList>
            <person name="Weinstock G."/>
            <person name="Sodergren E."/>
            <person name="Wylie T."/>
            <person name="Fulton L."/>
            <person name="Fulton R."/>
            <person name="Fronick C."/>
            <person name="O'Laughlin M."/>
            <person name="Godfrey J."/>
            <person name="Miner T."/>
            <person name="Herter B."/>
            <person name="Appelbaum E."/>
            <person name="Cordes M."/>
            <person name="Lek S."/>
            <person name="Wollam A."/>
            <person name="Pepin K.H."/>
            <person name="Palsikar V.B."/>
            <person name="Mitreva M."/>
            <person name="Wilson R.K."/>
        </authorList>
    </citation>
    <scope>NUCLEOTIDE SEQUENCE [LARGE SCALE GENOMIC DNA]</scope>
    <source>
        <strain evidence="2 3">F0041</strain>
    </source>
</reference>
<evidence type="ECO:0000313" key="2">
    <source>
        <dbReference type="EMBL" id="ERI81725.1"/>
    </source>
</evidence>
<sequence length="64" mass="7383">MIYAIQNVIHLFHQAGCLKSAARFFMEQNRELFFFESSLYCSSGILSASIVVARIKRKKIKLNN</sequence>
<dbReference type="EMBL" id="AWSV01000154">
    <property type="protein sequence ID" value="ERI81725.1"/>
    <property type="molecule type" value="Genomic_DNA"/>
</dbReference>
<name>U2CB33_9BACE</name>
<dbReference type="HOGENOM" id="CLU_2858469_0_0_10"/>
<comment type="caution">
    <text evidence="2">The sequence shown here is derived from an EMBL/GenBank/DDBJ whole genome shotgun (WGS) entry which is preliminary data.</text>
</comment>
<proteinExistence type="predicted"/>